<organism evidence="2 3">
    <name type="scientific">Solibacillus faecavium</name>
    <dbReference type="NCBI Taxonomy" id="2762221"/>
    <lineage>
        <taxon>Bacteria</taxon>
        <taxon>Bacillati</taxon>
        <taxon>Bacillota</taxon>
        <taxon>Bacilli</taxon>
        <taxon>Bacillales</taxon>
        <taxon>Caryophanaceae</taxon>
        <taxon>Solibacillus</taxon>
    </lineage>
</organism>
<evidence type="ECO:0000313" key="3">
    <source>
        <dbReference type="Proteomes" id="UP000619101"/>
    </source>
</evidence>
<evidence type="ECO:0000256" key="1">
    <source>
        <dbReference type="SAM" id="Phobius"/>
    </source>
</evidence>
<dbReference type="Proteomes" id="UP000619101">
    <property type="component" value="Unassembled WGS sequence"/>
</dbReference>
<dbReference type="EMBL" id="JACSPZ010000009">
    <property type="protein sequence ID" value="MBD8038251.1"/>
    <property type="molecule type" value="Genomic_DNA"/>
</dbReference>
<accession>A0ABR8Y221</accession>
<evidence type="ECO:0000313" key="2">
    <source>
        <dbReference type="EMBL" id="MBD8038251.1"/>
    </source>
</evidence>
<keyword evidence="1" id="KW-0812">Transmembrane</keyword>
<name>A0ABR8Y221_9BACL</name>
<keyword evidence="1" id="KW-0472">Membrane</keyword>
<protein>
    <recommendedName>
        <fullName evidence="4">Tfp pilus assembly protein PilX</fullName>
    </recommendedName>
</protein>
<gene>
    <name evidence="2" type="ORF">H9635_15970</name>
</gene>
<reference evidence="2 3" key="1">
    <citation type="submission" date="2020-08" db="EMBL/GenBank/DDBJ databases">
        <title>A Genomic Blueprint of the Chicken Gut Microbiome.</title>
        <authorList>
            <person name="Gilroy R."/>
            <person name="Ravi A."/>
            <person name="Getino M."/>
            <person name="Pursley I."/>
            <person name="Horton D.L."/>
            <person name="Alikhan N.-F."/>
            <person name="Baker D."/>
            <person name="Gharbi K."/>
            <person name="Hall N."/>
            <person name="Watson M."/>
            <person name="Adriaenssens E.M."/>
            <person name="Foster-Nyarko E."/>
            <person name="Jarju S."/>
            <person name="Secka A."/>
            <person name="Antonio M."/>
            <person name="Oren A."/>
            <person name="Chaudhuri R."/>
            <person name="La Ragione R.M."/>
            <person name="Hildebrand F."/>
            <person name="Pallen M.J."/>
        </authorList>
    </citation>
    <scope>NUCLEOTIDE SEQUENCE [LARGE SCALE GENOMIC DNA]</scope>
    <source>
        <strain evidence="2 3">A46</strain>
    </source>
</reference>
<proteinExistence type="predicted"/>
<keyword evidence="1" id="KW-1133">Transmembrane helix</keyword>
<evidence type="ECO:0008006" key="4">
    <source>
        <dbReference type="Google" id="ProtNLM"/>
    </source>
</evidence>
<dbReference type="RefSeq" id="WP_191701311.1">
    <property type="nucleotide sequence ID" value="NZ_JACSPZ010000009.1"/>
</dbReference>
<sequence length="566" mass="62875">MKQLLKNSNGSVLLIAVAIVMIFSILGLSLMTLSANGITKNKNRENIVQATDLADKGIEFAVSNLQKTLEDFINNNQVGKSEFAIFLDNTLKNPQLACSLSENTGFLIPTDNNNKTKVCIENVITQSTAEKDLYKRVVSFRSTGIVNGKEQVTRSEVILGTDAIPDQLRYTLSSNKGGSIYLYGGVDVKGDIKTSKDLIIHNQGYTLSGNYTNWHSSVYPRMKADSKSFTPKIILPESGNIFVNKNTSHLASESSVLNLNVYNNLSRYDSYSVDELLTNNRLRTILFDTKNVNIVKKSLVSDELKIKEKIENTYSSKSHKNSTISSINVSSNSHRNRVFNSKDDVILVSATKQQRECIRPGLLVCREYRYYTVLESGSLTIDGMSNLNLVGQYHINGNLSIDNSSLNSDAIIYVDGDVAINNSVLSGYESNGTLIIFATGRIRIINTSPYSDTPSKIKAFFYSHSTVNIFGAISNIEIIGGISGNNIVLSALRGKYTRGNLIDTVSAQSELYDHDNNPSTPEVPRKNSRFTIIYDQDLIEAYTSFKRDEEEEFITEINLPEIINRN</sequence>
<feature type="transmembrane region" description="Helical" evidence="1">
    <location>
        <begin position="12"/>
        <end position="33"/>
    </location>
</feature>
<keyword evidence="3" id="KW-1185">Reference proteome</keyword>
<comment type="caution">
    <text evidence="2">The sequence shown here is derived from an EMBL/GenBank/DDBJ whole genome shotgun (WGS) entry which is preliminary data.</text>
</comment>